<dbReference type="PANTHER" id="PTHR47506">
    <property type="entry name" value="TRANSCRIPTIONAL REGULATORY PROTEIN"/>
    <property type="match status" value="1"/>
</dbReference>
<evidence type="ECO:0000313" key="7">
    <source>
        <dbReference type="Proteomes" id="UP001552427"/>
    </source>
</evidence>
<dbReference type="SUPFAM" id="SSF48498">
    <property type="entry name" value="Tetracyclin repressor-like, C-terminal domain"/>
    <property type="match status" value="1"/>
</dbReference>
<dbReference type="Pfam" id="PF00440">
    <property type="entry name" value="TetR_N"/>
    <property type="match status" value="1"/>
</dbReference>
<keyword evidence="3" id="KW-0804">Transcription</keyword>
<evidence type="ECO:0000256" key="2">
    <source>
        <dbReference type="ARBA" id="ARBA00023125"/>
    </source>
</evidence>
<dbReference type="PRINTS" id="PR00455">
    <property type="entry name" value="HTHTETR"/>
</dbReference>
<dbReference type="InterPro" id="IPR036271">
    <property type="entry name" value="Tet_transcr_reg_TetR-rel_C_sf"/>
</dbReference>
<keyword evidence="1" id="KW-0805">Transcription regulation</keyword>
<reference evidence="6 7" key="1">
    <citation type="submission" date="2024-06" db="EMBL/GenBank/DDBJ databases">
        <title>The Natural Products Discovery Center: Release of the First 8490 Sequenced Strains for Exploring Actinobacteria Biosynthetic Diversity.</title>
        <authorList>
            <person name="Kalkreuter E."/>
            <person name="Kautsar S.A."/>
            <person name="Yang D."/>
            <person name="Bader C.D."/>
            <person name="Teijaro C.N."/>
            <person name="Fluegel L."/>
            <person name="Davis C.M."/>
            <person name="Simpson J.R."/>
            <person name="Lauterbach L."/>
            <person name="Steele A.D."/>
            <person name="Gui C."/>
            <person name="Meng S."/>
            <person name="Li G."/>
            <person name="Viehrig K."/>
            <person name="Ye F."/>
            <person name="Su P."/>
            <person name="Kiefer A.F."/>
            <person name="Nichols A."/>
            <person name="Cepeda A.J."/>
            <person name="Yan W."/>
            <person name="Fan B."/>
            <person name="Jiang Y."/>
            <person name="Adhikari A."/>
            <person name="Zheng C.-J."/>
            <person name="Schuster L."/>
            <person name="Cowan T.M."/>
            <person name="Smanski M.J."/>
            <person name="Chevrette M.G."/>
            <person name="De Carvalho L.P.S."/>
            <person name="Shen B."/>
        </authorList>
    </citation>
    <scope>NUCLEOTIDE SEQUENCE [LARGE SCALE GENOMIC DNA]</scope>
    <source>
        <strain evidence="6 7">NPDC049574</strain>
    </source>
</reference>
<dbReference type="PANTHER" id="PTHR47506:SF1">
    <property type="entry name" value="HTH-TYPE TRANSCRIPTIONAL REGULATOR YJDC"/>
    <property type="match status" value="1"/>
</dbReference>
<gene>
    <name evidence="6" type="ORF">AB0K40_28300</name>
</gene>
<evidence type="ECO:0000256" key="4">
    <source>
        <dbReference type="PROSITE-ProRule" id="PRU00335"/>
    </source>
</evidence>
<accession>A0ABV3HA92</accession>
<evidence type="ECO:0000313" key="6">
    <source>
        <dbReference type="EMBL" id="MEV4289419.1"/>
    </source>
</evidence>
<sequence>MEHAERVLTAAADLFYRRGVRAVGMDEVRAASGVSLKRLYQCYPSKEALVVAYLERRDERWMSSLTGYVAGRPDPVTAVFEWLERWFGEDGFRGCGFVNAYGELGVESDAVREVVRRHKERLRAYLRELAAKAGAADSGLVAEQLLVLIEGATAVAMVSPREAAATAARAAGLAAAAITAAAGVKKR</sequence>
<keyword evidence="2 4" id="KW-0238">DNA-binding</keyword>
<evidence type="ECO:0000259" key="5">
    <source>
        <dbReference type="PROSITE" id="PS50977"/>
    </source>
</evidence>
<dbReference type="Proteomes" id="UP001552427">
    <property type="component" value="Unassembled WGS sequence"/>
</dbReference>
<keyword evidence="7" id="KW-1185">Reference proteome</keyword>
<feature type="domain" description="HTH tetR-type" evidence="5">
    <location>
        <begin position="1"/>
        <end position="61"/>
    </location>
</feature>
<proteinExistence type="predicted"/>
<dbReference type="SUPFAM" id="SSF46689">
    <property type="entry name" value="Homeodomain-like"/>
    <property type="match status" value="1"/>
</dbReference>
<dbReference type="InterPro" id="IPR009057">
    <property type="entry name" value="Homeodomain-like_sf"/>
</dbReference>
<dbReference type="EMBL" id="JBFARM010000008">
    <property type="protein sequence ID" value="MEV4289419.1"/>
    <property type="molecule type" value="Genomic_DNA"/>
</dbReference>
<comment type="caution">
    <text evidence="6">The sequence shown here is derived from an EMBL/GenBank/DDBJ whole genome shotgun (WGS) entry which is preliminary data.</text>
</comment>
<feature type="DNA-binding region" description="H-T-H motif" evidence="4">
    <location>
        <begin position="24"/>
        <end position="43"/>
    </location>
</feature>
<organism evidence="6 7">
    <name type="scientific">Nonomuraea bangladeshensis</name>
    <dbReference type="NCBI Taxonomy" id="404385"/>
    <lineage>
        <taxon>Bacteria</taxon>
        <taxon>Bacillati</taxon>
        <taxon>Actinomycetota</taxon>
        <taxon>Actinomycetes</taxon>
        <taxon>Streptosporangiales</taxon>
        <taxon>Streptosporangiaceae</taxon>
        <taxon>Nonomuraea</taxon>
    </lineage>
</organism>
<name>A0ABV3HA92_9ACTN</name>
<dbReference type="PROSITE" id="PS50977">
    <property type="entry name" value="HTH_TETR_2"/>
    <property type="match status" value="1"/>
</dbReference>
<protein>
    <submittedName>
        <fullName evidence="6">TetR/AcrR family transcriptional regulator</fullName>
    </submittedName>
</protein>
<evidence type="ECO:0000256" key="3">
    <source>
        <dbReference type="ARBA" id="ARBA00023163"/>
    </source>
</evidence>
<dbReference type="InterPro" id="IPR001647">
    <property type="entry name" value="HTH_TetR"/>
</dbReference>
<evidence type="ECO:0000256" key="1">
    <source>
        <dbReference type="ARBA" id="ARBA00023015"/>
    </source>
</evidence>
<dbReference type="Gene3D" id="1.10.357.10">
    <property type="entry name" value="Tetracycline Repressor, domain 2"/>
    <property type="match status" value="1"/>
</dbReference>
<dbReference type="RefSeq" id="WP_364455550.1">
    <property type="nucleotide sequence ID" value="NZ_JBFARM010000008.1"/>
</dbReference>